<evidence type="ECO:0000313" key="2">
    <source>
        <dbReference type="Proteomes" id="UP000005522"/>
    </source>
</evidence>
<dbReference type="Proteomes" id="UP000005522">
    <property type="component" value="Chromosome"/>
</dbReference>
<reference evidence="1 2" key="1">
    <citation type="journal article" date="2009" name="J. Bacteriol.">
        <title>Draft genome sequence of the extremely acidophilic bacterium Acidithiobacillus caldus ATCC 51756 reveals metabolic versatility in the genus Acidithiobacillus.</title>
        <authorList>
            <person name="Valdes J."/>
            <person name="Quatrini R."/>
            <person name="Hallberg K."/>
            <person name="Dopson M."/>
            <person name="Valenzuela P.D."/>
            <person name="Holmes D.S."/>
        </authorList>
    </citation>
    <scope>NUCLEOTIDE SEQUENCE [LARGE SCALE GENOMIC DNA]</scope>
    <source>
        <strain evidence="2">ATCC 51756 / DSM 8584 / KU</strain>
    </source>
</reference>
<protein>
    <submittedName>
        <fullName evidence="1">Uncharacterized protein</fullName>
    </submittedName>
</protein>
<organism evidence="1 2">
    <name type="scientific">Acidithiobacillus caldus (strain ATCC 51756 / DSM 8584 / KU)</name>
    <dbReference type="NCBI Taxonomy" id="637389"/>
    <lineage>
        <taxon>Bacteria</taxon>
        <taxon>Pseudomonadati</taxon>
        <taxon>Pseudomonadota</taxon>
        <taxon>Acidithiobacillia</taxon>
        <taxon>Acidithiobacillales</taxon>
        <taxon>Acidithiobacillaceae</taxon>
        <taxon>Acidithiobacillus</taxon>
    </lineage>
</organism>
<dbReference type="EMBL" id="CP005986">
    <property type="protein sequence ID" value="AIA55425.1"/>
    <property type="molecule type" value="Genomic_DNA"/>
</dbReference>
<dbReference type="HOGENOM" id="CLU_3323409_0_0_6"/>
<accession>A0A059ZUY4</accession>
<proteinExistence type="predicted"/>
<name>A0A059ZUY4_ACICK</name>
<dbReference type="KEGG" id="acz:Acaty_c1561"/>
<gene>
    <name evidence="1" type="ORF">Acaty_c1561</name>
</gene>
<dbReference type="AlphaFoldDB" id="A0A059ZUY4"/>
<evidence type="ECO:0000313" key="1">
    <source>
        <dbReference type="EMBL" id="AIA55425.1"/>
    </source>
</evidence>
<sequence>MRSHHLHKHLFMLFYRMENWRWWRESGMIHHTAFMTKE</sequence>